<keyword evidence="3" id="KW-0255">Endonuclease</keyword>
<dbReference type="GO" id="GO:0030145">
    <property type="term" value="F:manganese ion binding"/>
    <property type="evidence" value="ECO:0007669"/>
    <property type="project" value="UniProtKB-UniRule"/>
</dbReference>
<keyword evidence="3" id="KW-0479">Metal-binding</keyword>
<dbReference type="EMBL" id="JBHSZQ010000001">
    <property type="protein sequence ID" value="MFC7124644.1"/>
    <property type="molecule type" value="Genomic_DNA"/>
</dbReference>
<dbReference type="PANTHER" id="PTHR30337:SF0">
    <property type="entry name" value="NUCLEASE SBCCD SUBUNIT D"/>
    <property type="match status" value="1"/>
</dbReference>
<feature type="binding site" evidence="3">
    <location>
        <position position="85"/>
    </location>
    <ligand>
        <name>Mn(2+)</name>
        <dbReference type="ChEBI" id="CHEBI:29035"/>
        <label>2</label>
    </ligand>
</feature>
<gene>
    <name evidence="3 6" type="primary">mre11</name>
    <name evidence="6" type="ORF">ACFQJ7_01115</name>
</gene>
<evidence type="ECO:0000256" key="4">
    <source>
        <dbReference type="SAM" id="MobiDB-lite"/>
    </source>
</evidence>
<comment type="similarity">
    <text evidence="3">Belongs to the MRE11/RAD32 family.</text>
</comment>
<feature type="binding site" evidence="3">
    <location>
        <position position="183"/>
    </location>
    <ligand>
        <name>Mn(2+)</name>
        <dbReference type="ChEBI" id="CHEBI:29035"/>
        <label>1</label>
    </ligand>
</feature>
<dbReference type="GO" id="GO:0000403">
    <property type="term" value="F:Y-form DNA binding"/>
    <property type="evidence" value="ECO:0007669"/>
    <property type="project" value="UniProtKB-UniRule"/>
</dbReference>
<comment type="subunit">
    <text evidence="3">Homodimer. Forms a heterotetramer composed of two Mre11 subunits and two Rad50 subunits.</text>
</comment>
<dbReference type="EC" id="3.1.-.-" evidence="3"/>
<dbReference type="AlphaFoldDB" id="A0ABD5X2A0"/>
<keyword evidence="1 3" id="KW-0227">DNA damage</keyword>
<evidence type="ECO:0000256" key="3">
    <source>
        <dbReference type="HAMAP-Rule" id="MF_02044"/>
    </source>
</evidence>
<feature type="domain" description="Calcineurin-like phosphoesterase" evidence="5">
    <location>
        <begin position="3"/>
        <end position="184"/>
    </location>
</feature>
<dbReference type="SUPFAM" id="SSF56300">
    <property type="entry name" value="Metallo-dependent phosphatases"/>
    <property type="match status" value="1"/>
</dbReference>
<keyword evidence="3 6" id="KW-0378">Hydrolase</keyword>
<evidence type="ECO:0000313" key="7">
    <source>
        <dbReference type="Proteomes" id="UP001596414"/>
    </source>
</evidence>
<comment type="cofactor">
    <cofactor evidence="3">
        <name>Mn(2+)</name>
        <dbReference type="ChEBI" id="CHEBI:29035"/>
    </cofactor>
    <text evidence="3">Binds 2 manganese ions per subunit.</text>
</comment>
<dbReference type="InterPro" id="IPR029052">
    <property type="entry name" value="Metallo-depent_PP-like"/>
</dbReference>
<keyword evidence="3" id="KW-0540">Nuclease</keyword>
<dbReference type="HAMAP" id="MF_02044">
    <property type="entry name" value="Mre11"/>
    <property type="match status" value="1"/>
</dbReference>
<feature type="binding site" evidence="3">
    <location>
        <position position="9"/>
    </location>
    <ligand>
        <name>Mn(2+)</name>
        <dbReference type="ChEBI" id="CHEBI:29035"/>
        <label>1</label>
    </ligand>
</feature>
<feature type="compositionally biased region" description="Acidic residues" evidence="4">
    <location>
        <begin position="362"/>
        <end position="371"/>
    </location>
</feature>
<sequence length="403" mass="45044">MTRILHTGDTHLGYQQYHRPTRREDFQAAFTQVAEDAVADDVAAVIHAGDLFHDRTPTLSDIMGAMSVLRILDDADVPFLAIVGNHESKRNQQWLDLFESMGLATRLGSEPVSVGNTAFYGLDFVPRSQRESYDYEFASHDAEYAAVVTHGLFEPFEHGDWDARTVLAESPVSFDAMLLGDDHTPQTRHIEEPTETWLTYCGSTERASASERDERGYNLVTFEDGVDIRRRGIDTRDFVFVDVELNDTEGSSVVRERIEQYDIDDAVVIVTITGEGEEVMPAGIEEFAEERGSLVTRVNDQREISEEADVDVTFADPDEAVRERIQELGLSPVAREVDETVRASKVADSNVADAIERRVSEVVEEADDGAFDDARAREKSGDETPSESGTDDEKSQETMEDYL</sequence>
<name>A0ABD5X2A0_9EURY</name>
<dbReference type="InterPro" id="IPR004843">
    <property type="entry name" value="Calcineurin-like_PHP"/>
</dbReference>
<proteinExistence type="inferred from homology"/>
<dbReference type="PANTHER" id="PTHR30337">
    <property type="entry name" value="COMPONENT OF ATP-DEPENDENT DSDNA EXONUCLEASE"/>
    <property type="match status" value="1"/>
</dbReference>
<comment type="activity regulation">
    <text evidence="3">Nuclease activity is regulated by Rad50.</text>
</comment>
<feature type="active site" description="Proton donor" evidence="3">
    <location>
        <position position="86"/>
    </location>
</feature>
<keyword evidence="3" id="KW-0269">Exonuclease</keyword>
<accession>A0ABD5X2A0</accession>
<dbReference type="Proteomes" id="UP001596414">
    <property type="component" value="Unassembled WGS sequence"/>
</dbReference>
<keyword evidence="2 3" id="KW-0234">DNA repair</keyword>
<dbReference type="InterPro" id="IPR032885">
    <property type="entry name" value="Mre11_archaea-type"/>
</dbReference>
<protein>
    <recommendedName>
        <fullName evidence="3">DNA double-strand break repair protein Mre11</fullName>
        <ecNumber evidence="3">3.1.-.-</ecNumber>
    </recommendedName>
</protein>
<dbReference type="InterPro" id="IPR050535">
    <property type="entry name" value="DNA_Repair-Maintenance_Comp"/>
</dbReference>
<feature type="binding site" evidence="3">
    <location>
        <position position="11"/>
    </location>
    <ligand>
        <name>Mn(2+)</name>
        <dbReference type="ChEBI" id="CHEBI:29035"/>
        <label>1</label>
    </ligand>
</feature>
<evidence type="ECO:0000313" key="6">
    <source>
        <dbReference type="EMBL" id="MFC7124644.1"/>
    </source>
</evidence>
<comment type="caution">
    <text evidence="6">The sequence shown here is derived from an EMBL/GenBank/DDBJ whole genome shotgun (WGS) entry which is preliminary data.</text>
</comment>
<dbReference type="RefSeq" id="WP_267637630.1">
    <property type="nucleotide sequence ID" value="NZ_JAODIY010000010.1"/>
</dbReference>
<dbReference type="Pfam" id="PF00149">
    <property type="entry name" value="Metallophos"/>
    <property type="match status" value="1"/>
</dbReference>
<dbReference type="GO" id="GO:0045027">
    <property type="term" value="F:DNA end binding"/>
    <property type="evidence" value="ECO:0007669"/>
    <property type="project" value="UniProtKB-UniRule"/>
</dbReference>
<dbReference type="GO" id="GO:0006302">
    <property type="term" value="P:double-strand break repair"/>
    <property type="evidence" value="ECO:0007669"/>
    <property type="project" value="UniProtKB-UniRule"/>
</dbReference>
<feature type="compositionally biased region" description="Basic and acidic residues" evidence="4">
    <location>
        <begin position="372"/>
        <end position="382"/>
    </location>
</feature>
<dbReference type="NCBIfam" id="NF041030">
    <property type="entry name" value="Mre11_Halo"/>
    <property type="match status" value="1"/>
</dbReference>
<keyword evidence="3" id="KW-0464">Manganese</keyword>
<evidence type="ECO:0000259" key="5">
    <source>
        <dbReference type="Pfam" id="PF00149"/>
    </source>
</evidence>
<feature type="binding site" evidence="3">
    <location>
        <position position="50"/>
    </location>
    <ligand>
        <name>Mn(2+)</name>
        <dbReference type="ChEBI" id="CHEBI:29035"/>
        <label>1</label>
    </ligand>
</feature>
<feature type="binding site" evidence="3">
    <location>
        <position position="150"/>
    </location>
    <ligand>
        <name>Mn(2+)</name>
        <dbReference type="ChEBI" id="CHEBI:29035"/>
        <label>2</label>
    </ligand>
</feature>
<dbReference type="InterPro" id="IPR054879">
    <property type="entry name" value="Mre11_Halo"/>
</dbReference>
<feature type="binding site" evidence="3">
    <location>
        <position position="50"/>
    </location>
    <ligand>
        <name>Mn(2+)</name>
        <dbReference type="ChEBI" id="CHEBI:29035"/>
        <label>2</label>
    </ligand>
</feature>
<dbReference type="GO" id="GO:0004519">
    <property type="term" value="F:endonuclease activity"/>
    <property type="evidence" value="ECO:0007669"/>
    <property type="project" value="UniProtKB-UniRule"/>
</dbReference>
<comment type="caution">
    <text evidence="3">Lacks conserved residue(s) required for the propagation of feature annotation.</text>
</comment>
<dbReference type="GO" id="GO:0008408">
    <property type="term" value="F:3'-5' exonuclease activity"/>
    <property type="evidence" value="ECO:0007669"/>
    <property type="project" value="UniProtKB-UniRule"/>
</dbReference>
<evidence type="ECO:0000256" key="2">
    <source>
        <dbReference type="ARBA" id="ARBA00023204"/>
    </source>
</evidence>
<reference evidence="6 7" key="1">
    <citation type="journal article" date="2014" name="Int. J. Syst. Evol. Microbiol.">
        <title>Complete genome sequence of Corynebacterium casei LMG S-19264T (=DSM 44701T), isolated from a smear-ripened cheese.</title>
        <authorList>
            <consortium name="US DOE Joint Genome Institute (JGI-PGF)"/>
            <person name="Walter F."/>
            <person name="Albersmeier A."/>
            <person name="Kalinowski J."/>
            <person name="Ruckert C."/>
        </authorList>
    </citation>
    <scope>NUCLEOTIDE SEQUENCE [LARGE SCALE GENOMIC DNA]</scope>
    <source>
        <strain evidence="6 7">CGMCC 4.7215</strain>
    </source>
</reference>
<dbReference type="Gene3D" id="3.60.21.10">
    <property type="match status" value="1"/>
</dbReference>
<feature type="region of interest" description="Disordered" evidence="4">
    <location>
        <begin position="361"/>
        <end position="403"/>
    </location>
</feature>
<comment type="function">
    <text evidence="3">Part of the Rad50/Mre11 complex, which is involved in the early steps of DNA double-strand break (DSB) repair. Mre11 binds to DSB ends and has both double-stranded 3'-5' exonuclease activity and single-stranded endonuclease activity.</text>
</comment>
<evidence type="ECO:0000256" key="1">
    <source>
        <dbReference type="ARBA" id="ARBA00022763"/>
    </source>
</evidence>
<organism evidence="6 7">
    <name type="scientific">Halovenus rubra</name>
    <dbReference type="NCBI Taxonomy" id="869890"/>
    <lineage>
        <taxon>Archaea</taxon>
        <taxon>Methanobacteriati</taxon>
        <taxon>Methanobacteriota</taxon>
        <taxon>Stenosarchaea group</taxon>
        <taxon>Halobacteria</taxon>
        <taxon>Halobacteriales</taxon>
        <taxon>Haloarculaceae</taxon>
        <taxon>Halovenus</taxon>
    </lineage>
</organism>